<feature type="domain" description="C2H2-type" evidence="10">
    <location>
        <begin position="24"/>
        <end position="51"/>
    </location>
</feature>
<keyword evidence="3 8" id="KW-0863">Zinc-finger</keyword>
<feature type="region of interest" description="Disordered" evidence="9">
    <location>
        <begin position="56"/>
        <end position="105"/>
    </location>
</feature>
<evidence type="ECO:0000256" key="4">
    <source>
        <dbReference type="ARBA" id="ARBA00022833"/>
    </source>
</evidence>
<feature type="compositionally biased region" description="Basic and acidic residues" evidence="9">
    <location>
        <begin position="96"/>
        <end position="105"/>
    </location>
</feature>
<organism evidence="11 12">
    <name type="scientific">Deinandra increscens subsp. villosa</name>
    <dbReference type="NCBI Taxonomy" id="3103831"/>
    <lineage>
        <taxon>Eukaryota</taxon>
        <taxon>Viridiplantae</taxon>
        <taxon>Streptophyta</taxon>
        <taxon>Embryophyta</taxon>
        <taxon>Tracheophyta</taxon>
        <taxon>Spermatophyta</taxon>
        <taxon>Magnoliopsida</taxon>
        <taxon>eudicotyledons</taxon>
        <taxon>Gunneridae</taxon>
        <taxon>Pentapetalae</taxon>
        <taxon>asterids</taxon>
        <taxon>campanulids</taxon>
        <taxon>Asterales</taxon>
        <taxon>Asteraceae</taxon>
        <taxon>Asteroideae</taxon>
        <taxon>Heliantheae alliance</taxon>
        <taxon>Madieae</taxon>
        <taxon>Madiinae</taxon>
        <taxon>Deinandra</taxon>
    </lineage>
</organism>
<dbReference type="PANTHER" id="PTHR45801:SF117">
    <property type="entry name" value="OS07G0417400 PROTEIN"/>
    <property type="match status" value="1"/>
</dbReference>
<keyword evidence="4" id="KW-0862">Zinc</keyword>
<keyword evidence="7" id="KW-0539">Nucleus</keyword>
<dbReference type="InterPro" id="IPR036236">
    <property type="entry name" value="Znf_C2H2_sf"/>
</dbReference>
<dbReference type="InterPro" id="IPR013087">
    <property type="entry name" value="Znf_C2H2_type"/>
</dbReference>
<feature type="compositionally biased region" description="Polar residues" evidence="9">
    <location>
        <begin position="139"/>
        <end position="157"/>
    </location>
</feature>
<dbReference type="PROSITE" id="PS00028">
    <property type="entry name" value="ZINC_FINGER_C2H2_1"/>
    <property type="match status" value="1"/>
</dbReference>
<evidence type="ECO:0000256" key="5">
    <source>
        <dbReference type="ARBA" id="ARBA00023015"/>
    </source>
</evidence>
<evidence type="ECO:0000256" key="1">
    <source>
        <dbReference type="ARBA" id="ARBA00004123"/>
    </source>
</evidence>
<accession>A0AAP0CLC7</accession>
<name>A0AAP0CLC7_9ASTR</name>
<comment type="subcellular location">
    <subcellularLocation>
        <location evidence="1">Nucleus</location>
    </subcellularLocation>
</comment>
<dbReference type="Gene3D" id="3.30.160.60">
    <property type="entry name" value="Classic Zinc Finger"/>
    <property type="match status" value="1"/>
</dbReference>
<keyword evidence="12" id="KW-1185">Reference proteome</keyword>
<evidence type="ECO:0000256" key="2">
    <source>
        <dbReference type="ARBA" id="ARBA00022723"/>
    </source>
</evidence>
<evidence type="ECO:0000256" key="6">
    <source>
        <dbReference type="ARBA" id="ARBA00023163"/>
    </source>
</evidence>
<evidence type="ECO:0000256" key="9">
    <source>
        <dbReference type="SAM" id="MobiDB-lite"/>
    </source>
</evidence>
<protein>
    <recommendedName>
        <fullName evidence="10">C2H2-type domain-containing protein</fullName>
    </recommendedName>
</protein>
<reference evidence="11 12" key="1">
    <citation type="submission" date="2024-04" db="EMBL/GenBank/DDBJ databases">
        <title>The reference genome of an endangered Asteraceae, Deinandra increscens subsp. villosa, native to the Central Coast of California.</title>
        <authorList>
            <person name="Guilliams M."/>
            <person name="Hasenstab-Lehman K."/>
            <person name="Meyer R."/>
            <person name="Mcevoy S."/>
        </authorList>
    </citation>
    <scope>NUCLEOTIDE SEQUENCE [LARGE SCALE GENOMIC DNA]</scope>
    <source>
        <tissue evidence="11">Leaf</tissue>
    </source>
</reference>
<keyword evidence="6" id="KW-0804">Transcription</keyword>
<sequence length="157" mass="17551">MESDQPPLQEPDEQQTTAHTVRSYECHFCKRGFTNAQALGGHMNIHRKDKTKLKAAPNPLAELPSPARSQLSPASTATANPFSISHQGNWFSTTPQDEKKPLPLFDHSDTAVTRNMHQSGNPDHVDLELRLGHVEPQEEYSSSSLENKSTTTTRKFF</sequence>
<dbReference type="GO" id="GO:0005634">
    <property type="term" value="C:nucleus"/>
    <property type="evidence" value="ECO:0007669"/>
    <property type="project" value="UniProtKB-SubCell"/>
</dbReference>
<evidence type="ECO:0000313" key="11">
    <source>
        <dbReference type="EMBL" id="KAK9055344.1"/>
    </source>
</evidence>
<evidence type="ECO:0000256" key="8">
    <source>
        <dbReference type="PROSITE-ProRule" id="PRU00042"/>
    </source>
</evidence>
<gene>
    <name evidence="11" type="ORF">SSX86_026427</name>
</gene>
<dbReference type="Proteomes" id="UP001408789">
    <property type="component" value="Unassembled WGS sequence"/>
</dbReference>
<evidence type="ECO:0000259" key="10">
    <source>
        <dbReference type="PROSITE" id="PS50157"/>
    </source>
</evidence>
<dbReference type="PANTHER" id="PTHR45801">
    <property type="entry name" value="OS07G0101800 PROTEIN"/>
    <property type="match status" value="1"/>
</dbReference>
<dbReference type="PROSITE" id="PS50157">
    <property type="entry name" value="ZINC_FINGER_C2H2_2"/>
    <property type="match status" value="1"/>
</dbReference>
<comment type="caution">
    <text evidence="11">The sequence shown here is derived from an EMBL/GenBank/DDBJ whole genome shotgun (WGS) entry which is preliminary data.</text>
</comment>
<dbReference type="EMBL" id="JBCNJP010000025">
    <property type="protein sequence ID" value="KAK9055344.1"/>
    <property type="molecule type" value="Genomic_DNA"/>
</dbReference>
<evidence type="ECO:0000256" key="3">
    <source>
        <dbReference type="ARBA" id="ARBA00022771"/>
    </source>
</evidence>
<evidence type="ECO:0000313" key="12">
    <source>
        <dbReference type="Proteomes" id="UP001408789"/>
    </source>
</evidence>
<evidence type="ECO:0000256" key="7">
    <source>
        <dbReference type="ARBA" id="ARBA00023242"/>
    </source>
</evidence>
<dbReference type="GO" id="GO:0008270">
    <property type="term" value="F:zinc ion binding"/>
    <property type="evidence" value="ECO:0007669"/>
    <property type="project" value="UniProtKB-KW"/>
</dbReference>
<keyword evidence="5" id="KW-0805">Transcription regulation</keyword>
<dbReference type="AlphaFoldDB" id="A0AAP0CLC7"/>
<keyword evidence="2" id="KW-0479">Metal-binding</keyword>
<proteinExistence type="predicted"/>
<dbReference type="SUPFAM" id="SSF57667">
    <property type="entry name" value="beta-beta-alpha zinc fingers"/>
    <property type="match status" value="1"/>
</dbReference>
<dbReference type="InterPro" id="IPR052426">
    <property type="entry name" value="Plant_dev_regulator"/>
</dbReference>
<feature type="region of interest" description="Disordered" evidence="9">
    <location>
        <begin position="135"/>
        <end position="157"/>
    </location>
</feature>
<feature type="compositionally biased region" description="Polar residues" evidence="9">
    <location>
        <begin position="67"/>
        <end position="95"/>
    </location>
</feature>